<accession>A0ABY8UJE0</accession>
<feature type="compositionally biased region" description="Low complexity" evidence="2">
    <location>
        <begin position="268"/>
        <end position="287"/>
    </location>
</feature>
<dbReference type="Proteomes" id="UP001244341">
    <property type="component" value="Chromosome 12b"/>
</dbReference>
<feature type="region of interest" description="Disordered" evidence="2">
    <location>
        <begin position="231"/>
        <end position="287"/>
    </location>
</feature>
<reference evidence="4 5" key="1">
    <citation type="submission" date="2023-05" db="EMBL/GenBank/DDBJ databases">
        <title>A 100% complete, gapless, phased diploid assembly of the Scenedesmus obliquus UTEX 3031 genome.</title>
        <authorList>
            <person name="Biondi T.C."/>
            <person name="Hanschen E.R."/>
            <person name="Kwon T."/>
            <person name="Eng W."/>
            <person name="Kruse C.P.S."/>
            <person name="Koehler S.I."/>
            <person name="Kunde Y."/>
            <person name="Gleasner C.D."/>
            <person name="You Mak K.T."/>
            <person name="Polle J."/>
            <person name="Hovde B.T."/>
            <person name="Starkenburg S.R."/>
        </authorList>
    </citation>
    <scope>NUCLEOTIDE SEQUENCE [LARGE SCALE GENOMIC DNA]</scope>
    <source>
        <strain evidence="4 5">DOE0152z</strain>
    </source>
</reference>
<sequence>MPAALKLQFRVAEPGWSWSGAAAVEAPGEFLVKIRHRNRGETLLLQLDVAAASSGSSIVATLSGRQGGFAPYRLDNCSCETIHVQQAGCVEQEDVLQPYSSLPFAWDEPSAPHRVLLFLPGHRPLGEFALEQVGQSRLVPVPSSSRDNTLSHKSHHKRRALLISTYAEGPMRVLRVLDARSHLLQQPGAGGLSGLFSYYGARSAAAAAGGAVGVSSSSGFGLDGWGSQGSLAGPLSRSSSGMLTQQQQQQQQQVMSRSSSTASLVGKAAAGQQQQQHSAGSSSSSSSSSMQVTAAAAAGLPGRVAAGDKHQMLRKLAAYLLSPQQASTASSLLSPGPGSSSSSAVVNIPSPSIDIQVQLQGFGISLVSDTRELLYGCCRGWNARFSQDAVRRAVGFSIGSIRVENTLYGCQYPLLLASPMALALAHAEEGAWLTLGSFERAHTMVNTDALVQVLGRHYILEAYQELPKVLASLDIFGDPARLLQALGLGFWHLLTLPAHSARSSSNSATEAAAAAA</sequence>
<dbReference type="EMBL" id="CP126219">
    <property type="protein sequence ID" value="WIA20481.1"/>
    <property type="molecule type" value="Genomic_DNA"/>
</dbReference>
<evidence type="ECO:0000259" key="3">
    <source>
        <dbReference type="Pfam" id="PF25036"/>
    </source>
</evidence>
<name>A0ABY8UJE0_TETOB</name>
<comment type="similarity">
    <text evidence="1">Belongs to the VPS13 family.</text>
</comment>
<dbReference type="InterPro" id="IPR026847">
    <property type="entry name" value="VPS13"/>
</dbReference>
<evidence type="ECO:0000313" key="4">
    <source>
        <dbReference type="EMBL" id="WIA20481.1"/>
    </source>
</evidence>
<gene>
    <name evidence="4" type="ORF">OEZ85_004885</name>
</gene>
<feature type="domain" description="Vacuolar protein sorting-associated protein 13 VPS13 adaptor binding" evidence="3">
    <location>
        <begin position="11"/>
        <end position="111"/>
    </location>
</feature>
<keyword evidence="5" id="KW-1185">Reference proteome</keyword>
<dbReference type="InterPro" id="IPR009543">
    <property type="entry name" value="VPS13_VAB"/>
</dbReference>
<dbReference type="PANTHER" id="PTHR16166">
    <property type="entry name" value="VACUOLAR PROTEIN SORTING-ASSOCIATED PROTEIN VPS13"/>
    <property type="match status" value="1"/>
</dbReference>
<organism evidence="4 5">
    <name type="scientific">Tetradesmus obliquus</name>
    <name type="common">Green alga</name>
    <name type="synonym">Acutodesmus obliquus</name>
    <dbReference type="NCBI Taxonomy" id="3088"/>
    <lineage>
        <taxon>Eukaryota</taxon>
        <taxon>Viridiplantae</taxon>
        <taxon>Chlorophyta</taxon>
        <taxon>core chlorophytes</taxon>
        <taxon>Chlorophyceae</taxon>
        <taxon>CS clade</taxon>
        <taxon>Sphaeropleales</taxon>
        <taxon>Scenedesmaceae</taxon>
        <taxon>Tetradesmus</taxon>
    </lineage>
</organism>
<dbReference type="PANTHER" id="PTHR16166:SF93">
    <property type="entry name" value="INTERMEMBRANE LIPID TRANSFER PROTEIN VPS13"/>
    <property type="match status" value="1"/>
</dbReference>
<dbReference type="Pfam" id="PF25036">
    <property type="entry name" value="VPS13_VAB"/>
    <property type="match status" value="1"/>
</dbReference>
<evidence type="ECO:0000313" key="5">
    <source>
        <dbReference type="Proteomes" id="UP001244341"/>
    </source>
</evidence>
<evidence type="ECO:0000256" key="1">
    <source>
        <dbReference type="ARBA" id="ARBA00006545"/>
    </source>
</evidence>
<proteinExistence type="inferred from homology"/>
<feature type="compositionally biased region" description="Polar residues" evidence="2">
    <location>
        <begin position="254"/>
        <end position="263"/>
    </location>
</feature>
<evidence type="ECO:0000256" key="2">
    <source>
        <dbReference type="SAM" id="MobiDB-lite"/>
    </source>
</evidence>
<protein>
    <recommendedName>
        <fullName evidence="3">Vacuolar protein sorting-associated protein 13 VPS13 adaptor binding domain-containing protein</fullName>
    </recommendedName>
</protein>